<dbReference type="PRINTS" id="PR00035">
    <property type="entry name" value="HTHGNTR"/>
</dbReference>
<dbReference type="PANTHER" id="PTHR43537:SF53">
    <property type="entry name" value="HTH-TYPE TRANSCRIPTIONAL REPRESSOR NANR"/>
    <property type="match status" value="1"/>
</dbReference>
<dbReference type="Pfam" id="PF00392">
    <property type="entry name" value="GntR"/>
    <property type="match status" value="1"/>
</dbReference>
<dbReference type="InterPro" id="IPR011711">
    <property type="entry name" value="GntR_C"/>
</dbReference>
<evidence type="ECO:0000259" key="4">
    <source>
        <dbReference type="PROSITE" id="PS50949"/>
    </source>
</evidence>
<dbReference type="PANTHER" id="PTHR43537">
    <property type="entry name" value="TRANSCRIPTIONAL REGULATOR, GNTR FAMILY"/>
    <property type="match status" value="1"/>
</dbReference>
<dbReference type="Gene3D" id="1.10.10.10">
    <property type="entry name" value="Winged helix-like DNA-binding domain superfamily/Winged helix DNA-binding domain"/>
    <property type="match status" value="1"/>
</dbReference>
<dbReference type="NCBIfam" id="NF003011">
    <property type="entry name" value="PRK03837.1"/>
    <property type="match status" value="1"/>
</dbReference>
<keyword evidence="3" id="KW-0804">Transcription</keyword>
<dbReference type="InterPro" id="IPR036388">
    <property type="entry name" value="WH-like_DNA-bd_sf"/>
</dbReference>
<dbReference type="AlphaFoldDB" id="A0A5B8RBF7"/>
<dbReference type="InterPro" id="IPR036390">
    <property type="entry name" value="WH_DNA-bd_sf"/>
</dbReference>
<dbReference type="CDD" id="cd07377">
    <property type="entry name" value="WHTH_GntR"/>
    <property type="match status" value="1"/>
</dbReference>
<dbReference type="EMBL" id="MN079079">
    <property type="protein sequence ID" value="QEA04105.1"/>
    <property type="molecule type" value="Genomic_DNA"/>
</dbReference>
<reference evidence="5" key="1">
    <citation type="submission" date="2019-06" db="EMBL/GenBank/DDBJ databases">
        <authorList>
            <person name="Murdoch R.W."/>
            <person name="Fathepure B."/>
        </authorList>
    </citation>
    <scope>NUCLEOTIDE SEQUENCE</scope>
</reference>
<dbReference type="PROSITE" id="PS50949">
    <property type="entry name" value="HTH_GNTR"/>
    <property type="match status" value="1"/>
</dbReference>
<dbReference type="GO" id="GO:0003677">
    <property type="term" value="F:DNA binding"/>
    <property type="evidence" value="ECO:0007669"/>
    <property type="project" value="UniProtKB-KW"/>
</dbReference>
<dbReference type="SMART" id="SM00345">
    <property type="entry name" value="HTH_GNTR"/>
    <property type="match status" value="1"/>
</dbReference>
<dbReference type="InterPro" id="IPR000524">
    <property type="entry name" value="Tscrpt_reg_HTH_GntR"/>
</dbReference>
<dbReference type="SUPFAM" id="SSF48008">
    <property type="entry name" value="GntR ligand-binding domain-like"/>
    <property type="match status" value="1"/>
</dbReference>
<organism evidence="5">
    <name type="scientific">uncultured organism</name>
    <dbReference type="NCBI Taxonomy" id="155900"/>
    <lineage>
        <taxon>unclassified sequences</taxon>
        <taxon>environmental samples</taxon>
    </lineage>
</organism>
<dbReference type="GO" id="GO:0003700">
    <property type="term" value="F:DNA-binding transcription factor activity"/>
    <property type="evidence" value="ECO:0007669"/>
    <property type="project" value="InterPro"/>
</dbReference>
<proteinExistence type="predicted"/>
<dbReference type="Pfam" id="PF07729">
    <property type="entry name" value="FCD"/>
    <property type="match status" value="1"/>
</dbReference>
<accession>A0A5B8RBF7</accession>
<dbReference type="SMART" id="SM00895">
    <property type="entry name" value="FCD"/>
    <property type="match status" value="1"/>
</dbReference>
<evidence type="ECO:0000256" key="1">
    <source>
        <dbReference type="ARBA" id="ARBA00023015"/>
    </source>
</evidence>
<dbReference type="SUPFAM" id="SSF46785">
    <property type="entry name" value="Winged helix' DNA-binding domain"/>
    <property type="match status" value="1"/>
</dbReference>
<feature type="domain" description="HTH gntR-type" evidence="4">
    <location>
        <begin position="12"/>
        <end position="80"/>
    </location>
</feature>
<evidence type="ECO:0000256" key="3">
    <source>
        <dbReference type="ARBA" id="ARBA00023163"/>
    </source>
</evidence>
<protein>
    <submittedName>
        <fullName evidence="5">HTH-type transcriptional repressor NanR</fullName>
    </submittedName>
</protein>
<evidence type="ECO:0000256" key="2">
    <source>
        <dbReference type="ARBA" id="ARBA00023125"/>
    </source>
</evidence>
<gene>
    <name evidence="5" type="primary">nanR</name>
    <name evidence="5" type="ORF">KBTEX_00408</name>
</gene>
<keyword evidence="2" id="KW-0238">DNA-binding</keyword>
<keyword evidence="1" id="KW-0805">Transcription regulation</keyword>
<sequence>MSTIKSTPIARRKLSDEVLERLVDLIESGQLKAGDQMPSERELMETFNVGRPAVREALQSLASMGMITIQHGERARVTAVTAQSMINQIDRSARYLLSTFPKNVDHLKEARLFFEVGMIRVAAERAGPDDVARLEEAVREMERNLGKGRTFIEADMRFHRIIAEIPGNPIYAAVSQAMLQWLSEFHVDMVSFPGAEDVTLKEHYELLERVKANDPDGAAQAMTDHLTRASSLYTARARGER</sequence>
<dbReference type="Gene3D" id="1.20.120.530">
    <property type="entry name" value="GntR ligand-binding domain-like"/>
    <property type="match status" value="1"/>
</dbReference>
<dbReference type="InterPro" id="IPR008920">
    <property type="entry name" value="TF_FadR/GntR_C"/>
</dbReference>
<name>A0A5B8RBF7_9ZZZZ</name>
<evidence type="ECO:0000313" key="5">
    <source>
        <dbReference type="EMBL" id="QEA04105.1"/>
    </source>
</evidence>